<keyword evidence="1" id="KW-0479">Metal-binding</keyword>
<proteinExistence type="predicted"/>
<dbReference type="PANTHER" id="PTHR47654">
    <property type="entry name" value="ZN(II)2CYS6 TRANSCRIPTION FACTOR (EUROFUNG)-RELATED"/>
    <property type="match status" value="1"/>
</dbReference>
<dbReference type="Proteomes" id="UP001213799">
    <property type="component" value="Unassembled WGS sequence"/>
</dbReference>
<dbReference type="PANTHER" id="PTHR47654:SF4">
    <property type="entry name" value="ZN(II)2CYS6 TRANSCRIPTION FACTOR (EUROFUNG)"/>
    <property type="match status" value="1"/>
</dbReference>
<dbReference type="PROSITE" id="PS50048">
    <property type="entry name" value="ZN2_CY6_FUNGAL_2"/>
    <property type="match status" value="1"/>
</dbReference>
<dbReference type="InterPro" id="IPR053230">
    <property type="entry name" value="Trans_reg_galc"/>
</dbReference>
<dbReference type="CDD" id="cd12148">
    <property type="entry name" value="fungal_TF_MHR"/>
    <property type="match status" value="1"/>
</dbReference>
<dbReference type="InterPro" id="IPR007219">
    <property type="entry name" value="XnlR_reg_dom"/>
</dbReference>
<dbReference type="SUPFAM" id="SSF57701">
    <property type="entry name" value="Zn2/Cys6 DNA-binding domain"/>
    <property type="match status" value="1"/>
</dbReference>
<organism evidence="8 9">
    <name type="scientific">Penicillium hordei</name>
    <dbReference type="NCBI Taxonomy" id="40994"/>
    <lineage>
        <taxon>Eukaryota</taxon>
        <taxon>Fungi</taxon>
        <taxon>Dikarya</taxon>
        <taxon>Ascomycota</taxon>
        <taxon>Pezizomycotina</taxon>
        <taxon>Eurotiomycetes</taxon>
        <taxon>Eurotiomycetidae</taxon>
        <taxon>Eurotiales</taxon>
        <taxon>Aspergillaceae</taxon>
        <taxon>Penicillium</taxon>
    </lineage>
</organism>
<keyword evidence="3" id="KW-0238">DNA-binding</keyword>
<gene>
    <name evidence="8" type="ORF">N7537_003448</name>
</gene>
<feature type="compositionally biased region" description="Low complexity" evidence="6">
    <location>
        <begin position="805"/>
        <end position="819"/>
    </location>
</feature>
<evidence type="ECO:0000256" key="6">
    <source>
        <dbReference type="SAM" id="MobiDB-lite"/>
    </source>
</evidence>
<evidence type="ECO:0000313" key="8">
    <source>
        <dbReference type="EMBL" id="KAJ5606829.1"/>
    </source>
</evidence>
<evidence type="ECO:0000256" key="1">
    <source>
        <dbReference type="ARBA" id="ARBA00022723"/>
    </source>
</evidence>
<keyword evidence="9" id="KW-1185">Reference proteome</keyword>
<dbReference type="RefSeq" id="XP_056754254.1">
    <property type="nucleotide sequence ID" value="XM_056894506.1"/>
</dbReference>
<dbReference type="GO" id="GO:0003677">
    <property type="term" value="F:DNA binding"/>
    <property type="evidence" value="ECO:0007669"/>
    <property type="project" value="UniProtKB-KW"/>
</dbReference>
<feature type="compositionally biased region" description="Basic residues" evidence="6">
    <location>
        <begin position="146"/>
        <end position="164"/>
    </location>
</feature>
<dbReference type="GeneID" id="81584748"/>
<evidence type="ECO:0000256" key="3">
    <source>
        <dbReference type="ARBA" id="ARBA00023125"/>
    </source>
</evidence>
<dbReference type="EMBL" id="JAQJAE010000002">
    <property type="protein sequence ID" value="KAJ5606829.1"/>
    <property type="molecule type" value="Genomic_DNA"/>
</dbReference>
<feature type="domain" description="Zn(2)-C6 fungal-type" evidence="7">
    <location>
        <begin position="77"/>
        <end position="107"/>
    </location>
</feature>
<evidence type="ECO:0000256" key="5">
    <source>
        <dbReference type="ARBA" id="ARBA00023242"/>
    </source>
</evidence>
<feature type="compositionally biased region" description="Basic and acidic residues" evidence="6">
    <location>
        <begin position="185"/>
        <end position="195"/>
    </location>
</feature>
<dbReference type="InterPro" id="IPR001138">
    <property type="entry name" value="Zn2Cys6_DnaBD"/>
</dbReference>
<evidence type="ECO:0000313" key="9">
    <source>
        <dbReference type="Proteomes" id="UP001213799"/>
    </source>
</evidence>
<dbReference type="GO" id="GO:0006351">
    <property type="term" value="P:DNA-templated transcription"/>
    <property type="evidence" value="ECO:0007669"/>
    <property type="project" value="InterPro"/>
</dbReference>
<evidence type="ECO:0000256" key="2">
    <source>
        <dbReference type="ARBA" id="ARBA00023015"/>
    </source>
</evidence>
<feature type="compositionally biased region" description="Polar residues" evidence="6">
    <location>
        <begin position="197"/>
        <end position="207"/>
    </location>
</feature>
<dbReference type="AlphaFoldDB" id="A0AAD6E9U2"/>
<dbReference type="Gene3D" id="4.10.240.10">
    <property type="entry name" value="Zn(2)-C6 fungal-type DNA-binding domain"/>
    <property type="match status" value="1"/>
</dbReference>
<feature type="region of interest" description="Disordered" evidence="6">
    <location>
        <begin position="144"/>
        <end position="210"/>
    </location>
</feature>
<dbReference type="GO" id="GO:0000981">
    <property type="term" value="F:DNA-binding transcription factor activity, RNA polymerase II-specific"/>
    <property type="evidence" value="ECO:0007669"/>
    <property type="project" value="InterPro"/>
</dbReference>
<evidence type="ECO:0000256" key="4">
    <source>
        <dbReference type="ARBA" id="ARBA00023163"/>
    </source>
</evidence>
<dbReference type="GO" id="GO:0008270">
    <property type="term" value="F:zinc ion binding"/>
    <property type="evidence" value="ECO:0007669"/>
    <property type="project" value="InterPro"/>
</dbReference>
<dbReference type="InterPro" id="IPR036864">
    <property type="entry name" value="Zn2-C6_fun-type_DNA-bd_sf"/>
</dbReference>
<accession>A0AAD6E9U2</accession>
<dbReference type="PROSITE" id="PS00463">
    <property type="entry name" value="ZN2_CY6_FUNGAL_1"/>
    <property type="match status" value="1"/>
</dbReference>
<comment type="caution">
    <text evidence="8">The sequence shown here is derived from an EMBL/GenBank/DDBJ whole genome shotgun (WGS) entry which is preliminary data.</text>
</comment>
<evidence type="ECO:0000259" key="7">
    <source>
        <dbReference type="PROSITE" id="PS50048"/>
    </source>
</evidence>
<dbReference type="SMART" id="SM00906">
    <property type="entry name" value="Fungal_trans"/>
    <property type="match status" value="1"/>
</dbReference>
<dbReference type="Pfam" id="PF00172">
    <property type="entry name" value="Zn_clus"/>
    <property type="match status" value="1"/>
</dbReference>
<keyword evidence="2" id="KW-0805">Transcription regulation</keyword>
<feature type="region of interest" description="Disordered" evidence="6">
    <location>
        <begin position="790"/>
        <end position="819"/>
    </location>
</feature>
<reference evidence="8" key="2">
    <citation type="submission" date="2023-01" db="EMBL/GenBank/DDBJ databases">
        <authorList>
            <person name="Petersen C."/>
        </authorList>
    </citation>
    <scope>NUCLEOTIDE SEQUENCE</scope>
    <source>
        <strain evidence="8">IBT 12815</strain>
    </source>
</reference>
<sequence length="833" mass="93271">MDNLEQEDIFDDYDWMRINAGSVPQQPYPTPAPAPAFSQYMSAPSAAGSRNIAPKVAIPRLAGSDALLHGRRRSARACEPCRQRKTKCDGIRPSCGQCAYHNHGCFYEDVKRVRDQKRLGYLVKRVDTYEALLRKLEGEVDPPTARKIKKALKSKNGKSPRNPRNRVDSDDSSASMGSLDAINQVDKDLNRDENTRAAGSSGNNSEVNGIRKLESGVGLKSPQEHVSNHFHMESHRDSASIQQQQQSLEMQITTSMMEYHFDSLDIPLIEPCDPLTVPPRELADRYFDAYLIHVHSTFSAIRKMTFISQYQKFFNNASTPPRKWLAILNMIFAIGCRYCRLIDDSQSTNDEDLLYLTRARHLGLHSNVLFEHTDMQQIQLELLVAVYLLCLGQVNRASKFSNMALHSALSLGINLRLTDDRTKDAAKETRGRLWWSIYSLEHLITSMTGRPSCVGESLCSVPAPLPYEEETFNQPDAKRLLQDPALREAQLRSTIFEAPSQHHSPAWVTTCPPCPSLFFYFLVDLTLITHAFMNKAHSIEDLRKGSSQVEYHVQRSSLQMDRWLSKLPLFYYFTLPNTTSWHINHLQLDNLSAPFVRERVCLAMNYYSARITLCKPCLCHIHQSPRYTTPTGKPTARGKLRSEMATHCLQASCALISVLPEDPNMTFLARATPWWSILHFLMQATTALLLGLSYSSGQHTCNGPERANPLLSPATPSISQKAGVYPPLLEKHLGIAIAAARKALFWLHTTASVDLAARRAFLVCDGVVRKIAPGLGIDLSEWPNGSCFEGLAEDRERGPSGNGNWGDSSGSNGHDSGSGMEAFEELVDFEGVF</sequence>
<name>A0AAD6E9U2_9EURO</name>
<dbReference type="SMART" id="SM00066">
    <property type="entry name" value="GAL4"/>
    <property type="match status" value="1"/>
</dbReference>
<reference evidence="8" key="1">
    <citation type="journal article" date="2023" name="IMA Fungus">
        <title>Comparative genomic study of the Penicillium genus elucidates a diverse pangenome and 15 lateral gene transfer events.</title>
        <authorList>
            <person name="Petersen C."/>
            <person name="Sorensen T."/>
            <person name="Nielsen M.R."/>
            <person name="Sondergaard T.E."/>
            <person name="Sorensen J.L."/>
            <person name="Fitzpatrick D.A."/>
            <person name="Frisvad J.C."/>
            <person name="Nielsen K.L."/>
        </authorList>
    </citation>
    <scope>NUCLEOTIDE SEQUENCE</scope>
    <source>
        <strain evidence="8">IBT 12815</strain>
    </source>
</reference>
<protein>
    <recommendedName>
        <fullName evidence="7">Zn(2)-C6 fungal-type domain-containing protein</fullName>
    </recommendedName>
</protein>
<dbReference type="CDD" id="cd00067">
    <property type="entry name" value="GAL4"/>
    <property type="match status" value="1"/>
</dbReference>
<dbReference type="Pfam" id="PF04082">
    <property type="entry name" value="Fungal_trans"/>
    <property type="match status" value="1"/>
</dbReference>
<keyword evidence="4" id="KW-0804">Transcription</keyword>
<keyword evidence="5" id="KW-0539">Nucleus</keyword>